<dbReference type="Gene3D" id="3.30.450.20">
    <property type="entry name" value="PAS domain"/>
    <property type="match status" value="1"/>
</dbReference>
<keyword evidence="11" id="KW-1185">Reference proteome</keyword>
<evidence type="ECO:0000256" key="5">
    <source>
        <dbReference type="ARBA" id="ARBA00022741"/>
    </source>
</evidence>
<reference evidence="11" key="1">
    <citation type="submission" date="2011-02" db="EMBL/GenBank/DDBJ databases">
        <title>Complete sequence of Methanobacterium sp. AL-21.</title>
        <authorList>
            <consortium name="US DOE Joint Genome Institute"/>
            <person name="Lucas S."/>
            <person name="Copeland A."/>
            <person name="Lapidus A."/>
            <person name="Cheng J.-F."/>
            <person name="Goodwin L."/>
            <person name="Pitluck S."/>
            <person name="Chertkov O."/>
            <person name="Detter J.C."/>
            <person name="Han C."/>
            <person name="Tapia R."/>
            <person name="Land M."/>
            <person name="Hauser L."/>
            <person name="Kyrpides N."/>
            <person name="Ivanova N."/>
            <person name="Mikhailova N."/>
            <person name="Pagani I."/>
            <person name="Cadillo-Quiroz H."/>
            <person name="Imachi H."/>
            <person name="Zinder S."/>
            <person name="Liu W."/>
            <person name="Woyke T."/>
        </authorList>
    </citation>
    <scope>NUCLEOTIDE SEQUENCE [LARGE SCALE GENOMIC DNA]</scope>
    <source>
        <strain evidence="11">AL-21</strain>
    </source>
</reference>
<dbReference type="eggNOG" id="arCOG05183">
    <property type="taxonomic scope" value="Archaea"/>
</dbReference>
<dbReference type="OrthoDB" id="8127at2157"/>
<gene>
    <name evidence="10" type="ordered locus">Metbo_1039</name>
</gene>
<dbReference type="AlphaFoldDB" id="F0TCK9"/>
<evidence type="ECO:0000313" key="10">
    <source>
        <dbReference type="EMBL" id="ADZ09286.1"/>
    </source>
</evidence>
<dbReference type="STRING" id="877455.Metbo_1039"/>
<feature type="domain" description="Histidine kinase" evidence="9">
    <location>
        <begin position="360"/>
        <end position="553"/>
    </location>
</feature>
<dbReference type="Pfam" id="PF07568">
    <property type="entry name" value="HisKA_2"/>
    <property type="match status" value="1"/>
</dbReference>
<dbReference type="EMBL" id="CP002551">
    <property type="protein sequence ID" value="ADZ09286.1"/>
    <property type="molecule type" value="Genomic_DNA"/>
</dbReference>
<name>F0TCK9_METLA</name>
<feature type="transmembrane region" description="Helical" evidence="8">
    <location>
        <begin position="178"/>
        <end position="197"/>
    </location>
</feature>
<keyword evidence="8" id="KW-0472">Membrane</keyword>
<keyword evidence="4" id="KW-0808">Transferase</keyword>
<reference evidence="10 11" key="2">
    <citation type="journal article" date="2014" name="Int. J. Syst. Evol. Microbiol.">
        <title>Methanobacterium paludis sp. nov. and a novel strain of Methanobacterium lacus isolated from northern peatlands.</title>
        <authorList>
            <person name="Cadillo-Quiroz H."/>
            <person name="Brauer S.L."/>
            <person name="Goodson N."/>
            <person name="Yavitt J.B."/>
            <person name="Zinder S.H."/>
        </authorList>
    </citation>
    <scope>NUCLEOTIDE SEQUENCE [LARGE SCALE GENOMIC DNA]</scope>
    <source>
        <strain evidence="10 11">AL-21</strain>
    </source>
</reference>
<dbReference type="InterPro" id="IPR036890">
    <property type="entry name" value="HATPase_C_sf"/>
</dbReference>
<proteinExistence type="predicted"/>
<dbReference type="Proteomes" id="UP000007490">
    <property type="component" value="Chromosome"/>
</dbReference>
<evidence type="ECO:0000256" key="6">
    <source>
        <dbReference type="ARBA" id="ARBA00022777"/>
    </source>
</evidence>
<evidence type="ECO:0000256" key="8">
    <source>
        <dbReference type="SAM" id="Phobius"/>
    </source>
</evidence>
<evidence type="ECO:0000256" key="2">
    <source>
        <dbReference type="ARBA" id="ARBA00012438"/>
    </source>
</evidence>
<dbReference type="GeneID" id="25394722"/>
<keyword evidence="8" id="KW-1133">Transmembrane helix</keyword>
<dbReference type="InterPro" id="IPR011495">
    <property type="entry name" value="Sig_transdc_His_kin_sub2_dim/P"/>
</dbReference>
<dbReference type="eggNOG" id="arCOG02335">
    <property type="taxonomic scope" value="Archaea"/>
</dbReference>
<dbReference type="PROSITE" id="PS50109">
    <property type="entry name" value="HIS_KIN"/>
    <property type="match status" value="1"/>
</dbReference>
<dbReference type="InterPro" id="IPR031621">
    <property type="entry name" value="HisKA_7TM"/>
</dbReference>
<feature type="transmembrane region" description="Helical" evidence="8">
    <location>
        <begin position="144"/>
        <end position="166"/>
    </location>
</feature>
<dbReference type="SUPFAM" id="SSF55874">
    <property type="entry name" value="ATPase domain of HSP90 chaperone/DNA topoisomerase II/histidine kinase"/>
    <property type="match status" value="1"/>
</dbReference>
<dbReference type="InterPro" id="IPR003594">
    <property type="entry name" value="HATPase_dom"/>
</dbReference>
<dbReference type="PANTHER" id="PTHR41523">
    <property type="entry name" value="TWO-COMPONENT SYSTEM SENSOR PROTEIN"/>
    <property type="match status" value="1"/>
</dbReference>
<keyword evidence="5" id="KW-0547">Nucleotide-binding</keyword>
<dbReference type="GO" id="GO:0005524">
    <property type="term" value="F:ATP binding"/>
    <property type="evidence" value="ECO:0007669"/>
    <property type="project" value="UniProtKB-KW"/>
</dbReference>
<dbReference type="Pfam" id="PF16927">
    <property type="entry name" value="HisKA_7TM"/>
    <property type="match status" value="1"/>
</dbReference>
<comment type="catalytic activity">
    <reaction evidence="1">
        <text>ATP + protein L-histidine = ADP + protein N-phospho-L-histidine.</text>
        <dbReference type="EC" id="2.7.13.3"/>
    </reaction>
</comment>
<evidence type="ECO:0000313" key="11">
    <source>
        <dbReference type="Proteomes" id="UP000007490"/>
    </source>
</evidence>
<keyword evidence="8" id="KW-0812">Transmembrane</keyword>
<evidence type="ECO:0000256" key="3">
    <source>
        <dbReference type="ARBA" id="ARBA00022553"/>
    </source>
</evidence>
<dbReference type="HOGENOM" id="CLU_000445_114_58_2"/>
<dbReference type="PANTHER" id="PTHR41523:SF8">
    <property type="entry name" value="ETHYLENE RESPONSE SENSOR PROTEIN"/>
    <property type="match status" value="1"/>
</dbReference>
<accession>F0TCK9</accession>
<evidence type="ECO:0000259" key="9">
    <source>
        <dbReference type="PROSITE" id="PS50109"/>
    </source>
</evidence>
<feature type="transmembrane region" description="Helical" evidence="8">
    <location>
        <begin position="100"/>
        <end position="124"/>
    </location>
</feature>
<feature type="transmembrane region" description="Helical" evidence="8">
    <location>
        <begin position="6"/>
        <end position="24"/>
    </location>
</feature>
<dbReference type="RefSeq" id="WP_013644637.1">
    <property type="nucleotide sequence ID" value="NC_015216.1"/>
</dbReference>
<dbReference type="Pfam" id="PF02518">
    <property type="entry name" value="HATPase_c"/>
    <property type="match status" value="1"/>
</dbReference>
<dbReference type="SMART" id="SM00387">
    <property type="entry name" value="HATPase_c"/>
    <property type="match status" value="1"/>
</dbReference>
<dbReference type="GO" id="GO:0004673">
    <property type="term" value="F:protein histidine kinase activity"/>
    <property type="evidence" value="ECO:0007669"/>
    <property type="project" value="UniProtKB-EC"/>
</dbReference>
<dbReference type="InterPro" id="IPR005467">
    <property type="entry name" value="His_kinase_dom"/>
</dbReference>
<dbReference type="Gene3D" id="3.30.565.10">
    <property type="entry name" value="Histidine kinase-like ATPase, C-terminal domain"/>
    <property type="match status" value="1"/>
</dbReference>
<evidence type="ECO:0000256" key="7">
    <source>
        <dbReference type="ARBA" id="ARBA00022840"/>
    </source>
</evidence>
<keyword evidence="3" id="KW-0597">Phosphoprotein</keyword>
<feature type="transmembrane region" description="Helical" evidence="8">
    <location>
        <begin position="36"/>
        <end position="57"/>
    </location>
</feature>
<protein>
    <recommendedName>
        <fullName evidence="2">histidine kinase</fullName>
        <ecNumber evidence="2">2.7.13.3</ecNumber>
    </recommendedName>
</protein>
<dbReference type="EC" id="2.7.13.3" evidence="2"/>
<evidence type="ECO:0000256" key="4">
    <source>
        <dbReference type="ARBA" id="ARBA00022679"/>
    </source>
</evidence>
<evidence type="ECO:0000256" key="1">
    <source>
        <dbReference type="ARBA" id="ARBA00000085"/>
    </source>
</evidence>
<feature type="transmembrane region" description="Helical" evidence="8">
    <location>
        <begin position="209"/>
        <end position="226"/>
    </location>
</feature>
<sequence>MTEIYGIYAILLLISTSVTLYISFYSWNKRLNPNAYLFSLLMGAVSLWSICEAMQMASTGIDTKILWSQLSYVGIVFIGPFFLLFTMSYTDNKKYLNKKFAALISIVPIFILVLVATNPWYGLIWPSITPTSNDPMALLIYGKGIGFFINAIYTYILLVVGVLLLLQSIIRNPKVFQKQALMILLATMIPIVANVIYLSKYSPVNGLDLTPFAFTISGVLVAYSIFKYKLLDIVPIAYKKLFNKMGSGALVIDSEKGIVDINKSAKEILKIKSNFEGKNVEETVNQFRELYPLKKIPQENKKEIEIENPEKIWLDTLVTSLENKKQHIGWLITFSDISVRKKAEESVQKSLEEKEMLLKEIHHRMKNNLMVISSLLSLQSRYIKDEASKNIFKESQNRARSMALIHELLYQSTDLKRIDFGKFINTLTGELYRIYISNQNLIKLNVDVESVMVDINTAIPLGLIVNELVSNSMKHAFPDGRNGNIKIKFCSTDDNYTLVVEDDGVGFPVDIDLYNTDSLGLRLVNSLTDQIDGKLFLDKTRGSKFIIKFKEESYEDDI</sequence>
<dbReference type="KEGG" id="mel:Metbo_1039"/>
<feature type="transmembrane region" description="Helical" evidence="8">
    <location>
        <begin position="69"/>
        <end position="88"/>
    </location>
</feature>
<keyword evidence="7" id="KW-0067">ATP-binding</keyword>
<keyword evidence="6 10" id="KW-0418">Kinase</keyword>
<organism evidence="10 11">
    <name type="scientific">Methanobacterium lacus (strain AL-21)</name>
    <dbReference type="NCBI Taxonomy" id="877455"/>
    <lineage>
        <taxon>Archaea</taxon>
        <taxon>Methanobacteriati</taxon>
        <taxon>Methanobacteriota</taxon>
        <taxon>Methanomada group</taxon>
        <taxon>Methanobacteria</taxon>
        <taxon>Methanobacteriales</taxon>
        <taxon>Methanobacteriaceae</taxon>
        <taxon>Methanobacterium</taxon>
    </lineage>
</organism>